<dbReference type="EMBL" id="JARRAG010000002">
    <property type="protein sequence ID" value="MDG3006038.1"/>
    <property type="molecule type" value="Genomic_DNA"/>
</dbReference>
<keyword evidence="9" id="KW-1185">Reference proteome</keyword>
<dbReference type="GO" id="GO:0016787">
    <property type="term" value="F:hydrolase activity"/>
    <property type="evidence" value="ECO:0007669"/>
    <property type="project" value="UniProtKB-KW"/>
</dbReference>
<keyword evidence="2" id="KW-0479">Metal-binding</keyword>
<evidence type="ECO:0000313" key="9">
    <source>
        <dbReference type="Proteomes" id="UP001216907"/>
    </source>
</evidence>
<dbReference type="RefSeq" id="WP_277862344.1">
    <property type="nucleotide sequence ID" value="NZ_JARRAG010000002.1"/>
</dbReference>
<feature type="signal peptide" evidence="6">
    <location>
        <begin position="1"/>
        <end position="25"/>
    </location>
</feature>
<feature type="region of interest" description="Disordered" evidence="5">
    <location>
        <begin position="343"/>
        <end position="385"/>
    </location>
</feature>
<dbReference type="Pfam" id="PF00884">
    <property type="entry name" value="Sulfatase"/>
    <property type="match status" value="1"/>
</dbReference>
<protein>
    <submittedName>
        <fullName evidence="8">Arylsulfatase</fullName>
        <ecNumber evidence="8">3.1.6.-</ecNumber>
    </submittedName>
</protein>
<evidence type="ECO:0000313" key="8">
    <source>
        <dbReference type="EMBL" id="MDG3006038.1"/>
    </source>
</evidence>
<comment type="caution">
    <text evidence="8">The sequence shown here is derived from an EMBL/GenBank/DDBJ whole genome shotgun (WGS) entry which is preliminary data.</text>
</comment>
<dbReference type="CDD" id="cd16025">
    <property type="entry name" value="PAS_like"/>
    <property type="match status" value="1"/>
</dbReference>
<dbReference type="InterPro" id="IPR000917">
    <property type="entry name" value="Sulfatase_N"/>
</dbReference>
<keyword evidence="6" id="KW-0732">Signal</keyword>
<dbReference type="InterPro" id="IPR017850">
    <property type="entry name" value="Alkaline_phosphatase_core_sf"/>
</dbReference>
<dbReference type="Gene3D" id="3.30.1120.10">
    <property type="match status" value="1"/>
</dbReference>
<dbReference type="InterPro" id="IPR024607">
    <property type="entry name" value="Sulfatase_CS"/>
</dbReference>
<feature type="domain" description="Sulfatase N-terminal" evidence="7">
    <location>
        <begin position="31"/>
        <end position="457"/>
    </location>
</feature>
<proteinExistence type="inferred from homology"/>
<accession>A0ABT6FEN5</accession>
<dbReference type="InterPro" id="IPR050738">
    <property type="entry name" value="Sulfatase"/>
</dbReference>
<feature type="chain" id="PRO_5047334409" evidence="6">
    <location>
        <begin position="26"/>
        <end position="728"/>
    </location>
</feature>
<keyword evidence="4" id="KW-0106">Calcium</keyword>
<dbReference type="PANTHER" id="PTHR42693">
    <property type="entry name" value="ARYLSULFATASE FAMILY MEMBER"/>
    <property type="match status" value="1"/>
</dbReference>
<evidence type="ECO:0000256" key="1">
    <source>
        <dbReference type="ARBA" id="ARBA00008779"/>
    </source>
</evidence>
<sequence>MTSIRGALVAGLVVLGWAGHGAAMAADGSRPNIVLILSDDMGYSDLGCYGGELTTPNLDGLAAGGVRFTQFYNTARCCPTRASLLTGLYPHQAGMGHMTNDRGHDGYRGVLNRNAVTIAEVLRPAGYGTYMVGKWHVTRFVGPNGDRATWPLGRGFDKYYGTIIGAGSYFDPGNLCRQETLITPENDPEYKPESFYYTDAISDNAVKYLRDHKAATPEKPFFLYVAYTAAHWPMHASEKDVARYAGKYDTGYAPVREGRFKRMKELGLIPADAELTPASDDWKDVDDKAREARCKEVYAAMVESMDAGVGRIVAQLKESGQLENTLILYLQDNGACAEVTGREQPQQPVEGLKPLGPDEVQLRGGPPMQTRDGRQVRTGPGVMPGPADTFVAYGRGWANVSNTPFREYKHWTHEGGVSTPLVAHWPKGIGPERKGKLEPQPGHLIDVMATCVDVAGAAYPAEVDGRPIKPREGVSLRPAFQGEPLGRTQPLFWEHEGNRAVRDGDWKLVARANEPWELYNIAEDRSELHDLAAKHPDRAKALADAWDAYAARANVLPLGAWRDDANQDPPSRERRFELKADSELRGRTAPHIEGRPLAVTAKVTTRAKAPDGVIVAHGGTAAGFSLFVEDARPTFLVRSGAGRANTARIIGPELAPGEHNIIARLDQAGRLTLDVDGQAAEPVAGRLISRQPADGLQVGRDANAPVGPYGSPNAFKGTIESVVVEIGE</sequence>
<gene>
    <name evidence="8" type="ORF">PZE19_19870</name>
</gene>
<dbReference type="EC" id="3.1.6.-" evidence="8"/>
<dbReference type="SUPFAM" id="SSF53649">
    <property type="entry name" value="Alkaline phosphatase-like"/>
    <property type="match status" value="1"/>
</dbReference>
<comment type="similarity">
    <text evidence="1">Belongs to the sulfatase family.</text>
</comment>
<keyword evidence="3 8" id="KW-0378">Hydrolase</keyword>
<evidence type="ECO:0000256" key="6">
    <source>
        <dbReference type="SAM" id="SignalP"/>
    </source>
</evidence>
<name>A0ABT6FEN5_9BACT</name>
<dbReference type="Proteomes" id="UP001216907">
    <property type="component" value="Unassembled WGS sequence"/>
</dbReference>
<evidence type="ECO:0000256" key="2">
    <source>
        <dbReference type="ARBA" id="ARBA00022723"/>
    </source>
</evidence>
<reference evidence="8 9" key="1">
    <citation type="submission" date="2023-03" db="EMBL/GenBank/DDBJ databases">
        <title>Paludisphaera mucosa sp. nov. a novel planctomycete from northern fen.</title>
        <authorList>
            <person name="Ivanova A."/>
        </authorList>
    </citation>
    <scope>NUCLEOTIDE SEQUENCE [LARGE SCALE GENOMIC DNA]</scope>
    <source>
        <strain evidence="8 9">Pla2</strain>
    </source>
</reference>
<organism evidence="8 9">
    <name type="scientific">Paludisphaera mucosa</name>
    <dbReference type="NCBI Taxonomy" id="3030827"/>
    <lineage>
        <taxon>Bacteria</taxon>
        <taxon>Pseudomonadati</taxon>
        <taxon>Planctomycetota</taxon>
        <taxon>Planctomycetia</taxon>
        <taxon>Isosphaerales</taxon>
        <taxon>Isosphaeraceae</taxon>
        <taxon>Paludisphaera</taxon>
    </lineage>
</organism>
<evidence type="ECO:0000256" key="4">
    <source>
        <dbReference type="ARBA" id="ARBA00022837"/>
    </source>
</evidence>
<evidence type="ECO:0000256" key="5">
    <source>
        <dbReference type="SAM" id="MobiDB-lite"/>
    </source>
</evidence>
<dbReference type="PANTHER" id="PTHR42693:SF53">
    <property type="entry name" value="ENDO-4-O-SULFATASE"/>
    <property type="match status" value="1"/>
</dbReference>
<evidence type="ECO:0000259" key="7">
    <source>
        <dbReference type="Pfam" id="PF00884"/>
    </source>
</evidence>
<dbReference type="PROSITE" id="PS00149">
    <property type="entry name" value="SULFATASE_2"/>
    <property type="match status" value="1"/>
</dbReference>
<dbReference type="Gene3D" id="3.40.720.10">
    <property type="entry name" value="Alkaline Phosphatase, subunit A"/>
    <property type="match status" value="1"/>
</dbReference>
<evidence type="ECO:0000256" key="3">
    <source>
        <dbReference type="ARBA" id="ARBA00022801"/>
    </source>
</evidence>